<dbReference type="Pfam" id="PF13476">
    <property type="entry name" value="AAA_23"/>
    <property type="match status" value="1"/>
</dbReference>
<dbReference type="Pfam" id="PF13304">
    <property type="entry name" value="AAA_21"/>
    <property type="match status" value="1"/>
</dbReference>
<dbReference type="GO" id="GO:0016887">
    <property type="term" value="F:ATP hydrolysis activity"/>
    <property type="evidence" value="ECO:0007669"/>
    <property type="project" value="InterPro"/>
</dbReference>
<comment type="subcellular location">
    <subcellularLocation>
        <location evidence="1">Cell membrane</location>
        <topology evidence="1">Peripheral membrane protein</topology>
    </subcellularLocation>
</comment>
<keyword evidence="6" id="KW-0472">Membrane</keyword>
<dbReference type="PANTHER" id="PTHR42771:SF2">
    <property type="entry name" value="IRON(3+)-HYDROXAMATE IMPORT ATP-BINDING PROTEIN FHUC"/>
    <property type="match status" value="1"/>
</dbReference>
<dbReference type="PANTHER" id="PTHR42771">
    <property type="entry name" value="IRON(3+)-HYDROXAMATE IMPORT ATP-BINDING PROTEIN FHUC"/>
    <property type="match status" value="1"/>
</dbReference>
<evidence type="ECO:0000256" key="1">
    <source>
        <dbReference type="ARBA" id="ARBA00004202"/>
    </source>
</evidence>
<dbReference type="SUPFAM" id="SSF52540">
    <property type="entry name" value="P-loop containing nucleoside triphosphate hydrolases"/>
    <property type="match status" value="1"/>
</dbReference>
<dbReference type="InterPro" id="IPR027417">
    <property type="entry name" value="P-loop_NTPase"/>
</dbReference>
<keyword evidence="9" id="KW-1185">Reference proteome</keyword>
<keyword evidence="2" id="KW-0813">Transport</keyword>
<dbReference type="GO" id="GO:0006302">
    <property type="term" value="P:double-strand break repair"/>
    <property type="evidence" value="ECO:0007669"/>
    <property type="project" value="InterPro"/>
</dbReference>
<proteinExistence type="predicted"/>
<dbReference type="SMART" id="SM00382">
    <property type="entry name" value="AAA"/>
    <property type="match status" value="1"/>
</dbReference>
<evidence type="ECO:0000313" key="9">
    <source>
        <dbReference type="Proteomes" id="UP000243820"/>
    </source>
</evidence>
<dbReference type="InterPro" id="IPR051535">
    <property type="entry name" value="Siderophore_ABC-ATPase"/>
</dbReference>
<dbReference type="Proteomes" id="UP000243820">
    <property type="component" value="Unassembled WGS sequence"/>
</dbReference>
<protein>
    <submittedName>
        <fullName evidence="8">ABC transporter ATP-binding protein</fullName>
    </submittedName>
</protein>
<evidence type="ECO:0000256" key="2">
    <source>
        <dbReference type="ARBA" id="ARBA00022448"/>
    </source>
</evidence>
<evidence type="ECO:0000256" key="3">
    <source>
        <dbReference type="ARBA" id="ARBA00022475"/>
    </source>
</evidence>
<keyword evidence="8" id="KW-0547">Nucleotide-binding</keyword>
<dbReference type="GO" id="GO:0005886">
    <property type="term" value="C:plasma membrane"/>
    <property type="evidence" value="ECO:0007669"/>
    <property type="project" value="UniProtKB-SubCell"/>
</dbReference>
<evidence type="ECO:0000256" key="4">
    <source>
        <dbReference type="ARBA" id="ARBA00023004"/>
    </source>
</evidence>
<dbReference type="GO" id="GO:0005524">
    <property type="term" value="F:ATP binding"/>
    <property type="evidence" value="ECO:0007669"/>
    <property type="project" value="UniProtKB-KW"/>
</dbReference>
<comment type="caution">
    <text evidence="8">The sequence shown here is derived from an EMBL/GenBank/DDBJ whole genome shotgun (WGS) entry which is preliminary data.</text>
</comment>
<dbReference type="InterPro" id="IPR003593">
    <property type="entry name" value="AAA+_ATPase"/>
</dbReference>
<dbReference type="InterPro" id="IPR003959">
    <property type="entry name" value="ATPase_AAA_core"/>
</dbReference>
<keyword evidence="5" id="KW-0406">Ion transport</keyword>
<gene>
    <name evidence="8" type="ORF">ASJ83_06825</name>
</gene>
<sequence>MMSGSVYLHKIMLKDFLDTSYLADLPVVQNLLRMGELSFESPVTFFVGENGSGKSTLLEAIAISAGFNAEGGSKNFSFVTRPTESDLHSYMTLSRRGREKDGFFYRAESFYNVASQVDDLDLDLLGYGGKSLHDQSHGESLLALVQNRFRGNGLYILDEPEAALSPLRQMTLLLEIKRLVEEEGSQFLIATHSPILITYPGADIFEITPEAILKTTYEKTASYQITKRFLDDPSRMLDALFED</sequence>
<feature type="domain" description="AAA+ ATPase" evidence="7">
    <location>
        <begin position="40"/>
        <end position="211"/>
    </location>
</feature>
<evidence type="ECO:0000256" key="5">
    <source>
        <dbReference type="ARBA" id="ARBA00023065"/>
    </source>
</evidence>
<dbReference type="GO" id="GO:0006811">
    <property type="term" value="P:monoatomic ion transport"/>
    <property type="evidence" value="ECO:0007669"/>
    <property type="project" value="UniProtKB-KW"/>
</dbReference>
<name>A0AAX0QB01_9EURY</name>
<evidence type="ECO:0000256" key="6">
    <source>
        <dbReference type="ARBA" id="ARBA00023136"/>
    </source>
</evidence>
<reference evidence="8 9" key="1">
    <citation type="journal article" date="2017" name="BMC Genomics">
        <title>Genomic analysis of methanogenic archaea reveals a shift towards energy conservation.</title>
        <authorList>
            <person name="Gilmore S.P."/>
            <person name="Henske J.K."/>
            <person name="Sexton J.A."/>
            <person name="Solomon K.V."/>
            <person name="Seppala S."/>
            <person name="Yoo J.I."/>
            <person name="Huyett L.M."/>
            <person name="Pressman A."/>
            <person name="Cogan J.Z."/>
            <person name="Kivenson V."/>
            <person name="Peng X."/>
            <person name="Tan Y."/>
            <person name="Valentine D.L."/>
            <person name="O'Malley M.A."/>
        </authorList>
    </citation>
    <scope>NUCLEOTIDE SEQUENCE [LARGE SCALE GENOMIC DNA]</scope>
    <source>
        <strain evidence="8 9">XII</strain>
    </source>
</reference>
<dbReference type="Gene3D" id="3.40.50.300">
    <property type="entry name" value="P-loop containing nucleotide triphosphate hydrolases"/>
    <property type="match status" value="2"/>
</dbReference>
<organism evidence="8 9">
    <name type="scientific">Methanocorpusculum parvum</name>
    <dbReference type="NCBI Taxonomy" id="2193"/>
    <lineage>
        <taxon>Archaea</taxon>
        <taxon>Methanobacteriati</taxon>
        <taxon>Methanobacteriota</taxon>
        <taxon>Stenosarchaea group</taxon>
        <taxon>Methanomicrobia</taxon>
        <taxon>Methanomicrobiales</taxon>
        <taxon>Methanocorpusculaceae</taxon>
        <taxon>Methanocorpusculum</taxon>
    </lineage>
</organism>
<dbReference type="EMBL" id="LMVO01000001">
    <property type="protein sequence ID" value="PAV10349.1"/>
    <property type="molecule type" value="Genomic_DNA"/>
</dbReference>
<evidence type="ECO:0000313" key="8">
    <source>
        <dbReference type="EMBL" id="PAV10349.1"/>
    </source>
</evidence>
<keyword evidence="4" id="KW-0408">Iron</keyword>
<accession>A0AAX0QB01</accession>
<dbReference type="CDD" id="cd00267">
    <property type="entry name" value="ABC_ATPase"/>
    <property type="match status" value="1"/>
</dbReference>
<keyword evidence="8" id="KW-0067">ATP-binding</keyword>
<dbReference type="AlphaFoldDB" id="A0AAX0QB01"/>
<keyword evidence="3" id="KW-1003">Cell membrane</keyword>
<evidence type="ECO:0000259" key="7">
    <source>
        <dbReference type="SMART" id="SM00382"/>
    </source>
</evidence>
<dbReference type="InterPro" id="IPR038729">
    <property type="entry name" value="Rad50/SbcC_AAA"/>
</dbReference>